<reference evidence="1" key="2">
    <citation type="submission" date="2021-04" db="EMBL/GenBank/DDBJ databases">
        <authorList>
            <person name="Gilroy R."/>
        </authorList>
    </citation>
    <scope>NUCLEOTIDE SEQUENCE</scope>
    <source>
        <strain evidence="1">Gambia11-129</strain>
    </source>
</reference>
<evidence type="ECO:0000313" key="2">
    <source>
        <dbReference type="Proteomes" id="UP000823936"/>
    </source>
</evidence>
<evidence type="ECO:0000313" key="1">
    <source>
        <dbReference type="EMBL" id="HIV99317.1"/>
    </source>
</evidence>
<name>A0A9D1PU14_9SPIO</name>
<organism evidence="1 2">
    <name type="scientific">Candidatus Ornithospirochaeta avicola</name>
    <dbReference type="NCBI Taxonomy" id="2840896"/>
    <lineage>
        <taxon>Bacteria</taxon>
        <taxon>Pseudomonadati</taxon>
        <taxon>Spirochaetota</taxon>
        <taxon>Spirochaetia</taxon>
        <taxon>Spirochaetales</taxon>
        <taxon>Spirochaetaceae</taxon>
        <taxon>Spirochaetaceae incertae sedis</taxon>
        <taxon>Candidatus Ornithospirochaeta</taxon>
    </lineage>
</organism>
<accession>A0A9D1PU14</accession>
<dbReference type="Proteomes" id="UP000823936">
    <property type="component" value="Unassembled WGS sequence"/>
</dbReference>
<sequence length="228" mass="26385">MNRIFSARYRNRIQKILDTLKLDEVAVFSEPFNEEDVKRLVDEPFCGQIFLPRSKIKKENIHEYGGTLSASDDNTYFLRLNPSVAFSYPDRDTAELAYALMSFFSFPLSSLQNIDFDEQRELKAQSIDEIKAFLSSLSYSSKVWVYFHSTSYKDPSRLASAFRNADYIVLKKEDTKEYKRFRCALDSIIFSPLISRLSSVVEVDDFATPLSFISPLDKVILIDLEEKN</sequence>
<dbReference type="AlphaFoldDB" id="A0A9D1PU14"/>
<proteinExistence type="predicted"/>
<comment type="caution">
    <text evidence="1">The sequence shown here is derived from an EMBL/GenBank/DDBJ whole genome shotgun (WGS) entry which is preliminary data.</text>
</comment>
<reference evidence="1" key="1">
    <citation type="journal article" date="2021" name="PeerJ">
        <title>Extensive microbial diversity within the chicken gut microbiome revealed by metagenomics and culture.</title>
        <authorList>
            <person name="Gilroy R."/>
            <person name="Ravi A."/>
            <person name="Getino M."/>
            <person name="Pursley I."/>
            <person name="Horton D.L."/>
            <person name="Alikhan N.F."/>
            <person name="Baker D."/>
            <person name="Gharbi K."/>
            <person name="Hall N."/>
            <person name="Watson M."/>
            <person name="Adriaenssens E.M."/>
            <person name="Foster-Nyarko E."/>
            <person name="Jarju S."/>
            <person name="Secka A."/>
            <person name="Antonio M."/>
            <person name="Oren A."/>
            <person name="Chaudhuri R.R."/>
            <person name="La Ragione R."/>
            <person name="Hildebrand F."/>
            <person name="Pallen M.J."/>
        </authorList>
    </citation>
    <scope>NUCLEOTIDE SEQUENCE</scope>
    <source>
        <strain evidence="1">Gambia11-129</strain>
    </source>
</reference>
<protein>
    <submittedName>
        <fullName evidence="1">Uncharacterized protein</fullName>
    </submittedName>
</protein>
<dbReference type="EMBL" id="DXHU01000023">
    <property type="protein sequence ID" value="HIV99317.1"/>
    <property type="molecule type" value="Genomic_DNA"/>
</dbReference>
<gene>
    <name evidence="1" type="ORF">IAB12_06040</name>
</gene>